<dbReference type="OrthoDB" id="9815829at2"/>
<reference evidence="2 3" key="1">
    <citation type="journal article" date="2011" name="Stand. Genomic Sci.">
        <title>Complete genome sequence of Haliscomenobacter hydrossis type strain (O).</title>
        <authorList>
            <consortium name="US DOE Joint Genome Institute (JGI-PGF)"/>
            <person name="Daligault H."/>
            <person name="Lapidus A."/>
            <person name="Zeytun A."/>
            <person name="Nolan M."/>
            <person name="Lucas S."/>
            <person name="Del Rio T.G."/>
            <person name="Tice H."/>
            <person name="Cheng J.F."/>
            <person name="Tapia R."/>
            <person name="Han C."/>
            <person name="Goodwin L."/>
            <person name="Pitluck S."/>
            <person name="Liolios K."/>
            <person name="Pagani I."/>
            <person name="Ivanova N."/>
            <person name="Huntemann M."/>
            <person name="Mavromatis K."/>
            <person name="Mikhailova N."/>
            <person name="Pati A."/>
            <person name="Chen A."/>
            <person name="Palaniappan K."/>
            <person name="Land M."/>
            <person name="Hauser L."/>
            <person name="Brambilla E.M."/>
            <person name="Rohde M."/>
            <person name="Verbarg S."/>
            <person name="Goker M."/>
            <person name="Bristow J."/>
            <person name="Eisen J.A."/>
            <person name="Markowitz V."/>
            <person name="Hugenholtz P."/>
            <person name="Kyrpides N.C."/>
            <person name="Klenk H.P."/>
            <person name="Woyke T."/>
        </authorList>
    </citation>
    <scope>NUCLEOTIDE SEQUENCE [LARGE SCALE GENOMIC DNA]</scope>
    <source>
        <strain evidence="3">ATCC 27775 / DSM 1100 / LMG 10767 / O</strain>
    </source>
</reference>
<dbReference type="Gene3D" id="3.90.550.10">
    <property type="entry name" value="Spore Coat Polysaccharide Biosynthesis Protein SpsA, Chain A"/>
    <property type="match status" value="1"/>
</dbReference>
<dbReference type="KEGG" id="hhy:Halhy_2952"/>
<dbReference type="PANTHER" id="PTHR22916">
    <property type="entry name" value="GLYCOSYLTRANSFERASE"/>
    <property type="match status" value="1"/>
</dbReference>
<feature type="domain" description="Glycosyltransferase 2-like" evidence="1">
    <location>
        <begin position="9"/>
        <end position="138"/>
    </location>
</feature>
<dbReference type="GO" id="GO:0016758">
    <property type="term" value="F:hexosyltransferase activity"/>
    <property type="evidence" value="ECO:0007669"/>
    <property type="project" value="UniProtKB-ARBA"/>
</dbReference>
<proteinExistence type="predicted"/>
<reference key="2">
    <citation type="submission" date="2011-04" db="EMBL/GenBank/DDBJ databases">
        <title>Complete sequence of chromosome of Haliscomenobacter hydrossis DSM 1100.</title>
        <authorList>
            <consortium name="US DOE Joint Genome Institute (JGI-PGF)"/>
            <person name="Lucas S."/>
            <person name="Han J."/>
            <person name="Lapidus A."/>
            <person name="Bruce D."/>
            <person name="Goodwin L."/>
            <person name="Pitluck S."/>
            <person name="Peters L."/>
            <person name="Kyrpides N."/>
            <person name="Mavromatis K."/>
            <person name="Ivanova N."/>
            <person name="Ovchinnikova G."/>
            <person name="Pagani I."/>
            <person name="Daligault H."/>
            <person name="Detter J.C."/>
            <person name="Han C."/>
            <person name="Land M."/>
            <person name="Hauser L."/>
            <person name="Markowitz V."/>
            <person name="Cheng J.-F."/>
            <person name="Hugenholtz P."/>
            <person name="Woyke T."/>
            <person name="Wu D."/>
            <person name="Verbarg S."/>
            <person name="Frueling A."/>
            <person name="Brambilla E."/>
            <person name="Klenk H.-P."/>
            <person name="Eisen J.A."/>
        </authorList>
    </citation>
    <scope>NUCLEOTIDE SEQUENCE</scope>
    <source>
        <strain>DSM 1100</strain>
    </source>
</reference>
<dbReference type="SUPFAM" id="SSF53448">
    <property type="entry name" value="Nucleotide-diphospho-sugar transferases"/>
    <property type="match status" value="1"/>
</dbReference>
<dbReference type="Proteomes" id="UP000008461">
    <property type="component" value="Chromosome"/>
</dbReference>
<evidence type="ECO:0000313" key="2">
    <source>
        <dbReference type="EMBL" id="AEE50816.1"/>
    </source>
</evidence>
<keyword evidence="2" id="KW-0808">Transferase</keyword>
<keyword evidence="3" id="KW-1185">Reference proteome</keyword>
<dbReference type="EMBL" id="CP002691">
    <property type="protein sequence ID" value="AEE50816.1"/>
    <property type="molecule type" value="Genomic_DNA"/>
</dbReference>
<dbReference type="InterPro" id="IPR029044">
    <property type="entry name" value="Nucleotide-diphossugar_trans"/>
</dbReference>
<dbReference type="RefSeq" id="WP_013765359.1">
    <property type="nucleotide sequence ID" value="NC_015510.1"/>
</dbReference>
<organism evidence="2 3">
    <name type="scientific">Haliscomenobacter hydrossis (strain ATCC 27775 / DSM 1100 / LMG 10767 / O)</name>
    <dbReference type="NCBI Taxonomy" id="760192"/>
    <lineage>
        <taxon>Bacteria</taxon>
        <taxon>Pseudomonadati</taxon>
        <taxon>Bacteroidota</taxon>
        <taxon>Saprospiria</taxon>
        <taxon>Saprospirales</taxon>
        <taxon>Haliscomenobacteraceae</taxon>
        <taxon>Haliscomenobacter</taxon>
    </lineage>
</organism>
<dbReference type="InterPro" id="IPR001173">
    <property type="entry name" value="Glyco_trans_2-like"/>
</dbReference>
<dbReference type="Pfam" id="PF00535">
    <property type="entry name" value="Glycos_transf_2"/>
    <property type="match status" value="1"/>
</dbReference>
<name>F4L5F2_HALH1</name>
<dbReference type="HOGENOM" id="CLU_025996_0_7_10"/>
<dbReference type="CDD" id="cd00761">
    <property type="entry name" value="Glyco_tranf_GTA_type"/>
    <property type="match status" value="1"/>
</dbReference>
<evidence type="ECO:0000259" key="1">
    <source>
        <dbReference type="Pfam" id="PF00535"/>
    </source>
</evidence>
<sequence>MRMNKPSISVLMAVYNTDFVLLKRAIDSVLQQTFQDFELLIIDDGSTNDEQNLLLDYVKRHEDKITYFRHKNCGQARSINLGIFNSKGEYITILDGDDEYKPNHLEACIASLGSFDLIASNTHMIVDTEDDYYVPDRFDNTQMIHLDECIIFATLFGKKEVFADIQFKDGYAADADFYERAGQKYSQNKVDLRTYIYYRNYGDSTCDKLKKAVLSTFS</sequence>
<dbReference type="AlphaFoldDB" id="F4L5F2"/>
<protein>
    <submittedName>
        <fullName evidence="2">Glycosyl transferase family 2</fullName>
    </submittedName>
</protein>
<dbReference type="PANTHER" id="PTHR22916:SF3">
    <property type="entry name" value="UDP-GLCNAC:BETAGAL BETA-1,3-N-ACETYLGLUCOSAMINYLTRANSFERASE-LIKE PROTEIN 1"/>
    <property type="match status" value="1"/>
</dbReference>
<dbReference type="STRING" id="760192.Halhy_2952"/>
<dbReference type="eggNOG" id="COG1215">
    <property type="taxonomic scope" value="Bacteria"/>
</dbReference>
<evidence type="ECO:0000313" key="3">
    <source>
        <dbReference type="Proteomes" id="UP000008461"/>
    </source>
</evidence>
<accession>F4L5F2</accession>
<gene>
    <name evidence="2" type="ordered locus">Halhy_2952</name>
</gene>